<dbReference type="Gene3D" id="3.30.300.30">
    <property type="match status" value="2"/>
</dbReference>
<dbReference type="SUPFAM" id="SSF52777">
    <property type="entry name" value="CoA-dependent acyltransferases"/>
    <property type="match status" value="2"/>
</dbReference>
<dbReference type="InterPro" id="IPR036736">
    <property type="entry name" value="ACP-like_sf"/>
</dbReference>
<feature type="domain" description="Carrier" evidence="9">
    <location>
        <begin position="1390"/>
        <end position="1465"/>
    </location>
</feature>
<dbReference type="PROSITE" id="PS00455">
    <property type="entry name" value="AMP_BINDING"/>
    <property type="match status" value="2"/>
</dbReference>
<dbReference type="InterPro" id="IPR025110">
    <property type="entry name" value="AMP-bd_C"/>
</dbReference>
<dbReference type="RefSeq" id="WP_377514355.1">
    <property type="nucleotide sequence ID" value="NZ_JBHSQS010000015.1"/>
</dbReference>
<evidence type="ECO:0000256" key="4">
    <source>
        <dbReference type="ARBA" id="ARBA00016743"/>
    </source>
</evidence>
<comment type="caution">
    <text evidence="10">The sequence shown here is derived from an EMBL/GenBank/DDBJ whole genome shotgun (WGS) entry which is preliminary data.</text>
</comment>
<protein>
    <recommendedName>
        <fullName evidence="4">Phenyloxazoline synthase MbtB</fullName>
    </recommendedName>
    <alternativeName>
        <fullName evidence="8">Mycobactin synthetase protein B</fullName>
    </alternativeName>
</protein>
<dbReference type="InterPro" id="IPR020806">
    <property type="entry name" value="PKS_PP-bd"/>
</dbReference>
<comment type="similarity">
    <text evidence="3">Belongs to the ATP-dependent AMP-binding enzyme family. MbtB subfamily.</text>
</comment>
<dbReference type="InterPro" id="IPR029058">
    <property type="entry name" value="AB_hydrolase_fold"/>
</dbReference>
<dbReference type="PANTHER" id="PTHR45527">
    <property type="entry name" value="NONRIBOSOMAL PEPTIDE SYNTHETASE"/>
    <property type="match status" value="1"/>
</dbReference>
<dbReference type="PROSITE" id="PS50075">
    <property type="entry name" value="CARRIER"/>
    <property type="match status" value="2"/>
</dbReference>
<evidence type="ECO:0000259" key="9">
    <source>
        <dbReference type="PROSITE" id="PS50075"/>
    </source>
</evidence>
<dbReference type="CDD" id="cd19535">
    <property type="entry name" value="Cyc_NRPS"/>
    <property type="match status" value="1"/>
</dbReference>
<dbReference type="Pfam" id="PF13193">
    <property type="entry name" value="AMP-binding_C"/>
    <property type="match status" value="2"/>
</dbReference>
<gene>
    <name evidence="10" type="ORF">ACFQGL_22755</name>
</gene>
<comment type="pathway">
    <text evidence="2">Siderophore biosynthesis; mycobactin biosynthesis.</text>
</comment>
<dbReference type="Gene3D" id="3.30.559.30">
    <property type="entry name" value="Nonribosomal peptide synthetase, condensation domain"/>
    <property type="match status" value="1"/>
</dbReference>
<dbReference type="SMART" id="SM00823">
    <property type="entry name" value="PKS_PP"/>
    <property type="match status" value="1"/>
</dbReference>
<dbReference type="Gene3D" id="3.40.50.12780">
    <property type="entry name" value="N-terminal domain of ligase-like"/>
    <property type="match status" value="2"/>
</dbReference>
<keyword evidence="11" id="KW-1185">Reference proteome</keyword>
<dbReference type="InterPro" id="IPR045851">
    <property type="entry name" value="AMP-bd_C_sf"/>
</dbReference>
<evidence type="ECO:0000256" key="5">
    <source>
        <dbReference type="ARBA" id="ARBA00022450"/>
    </source>
</evidence>
<dbReference type="EMBL" id="JBHSQS010000015">
    <property type="protein sequence ID" value="MFC5926159.1"/>
    <property type="molecule type" value="Genomic_DNA"/>
</dbReference>
<name>A0ABW1H918_9ACTN</name>
<dbReference type="PANTHER" id="PTHR45527:SF10">
    <property type="entry name" value="PYOCHELIN SYNTHASE PCHF"/>
    <property type="match status" value="1"/>
</dbReference>
<dbReference type="Gene3D" id="3.40.50.1820">
    <property type="entry name" value="alpha/beta hydrolase"/>
    <property type="match status" value="1"/>
</dbReference>
<dbReference type="InterPro" id="IPR001242">
    <property type="entry name" value="Condensation_dom"/>
</dbReference>
<evidence type="ECO:0000313" key="11">
    <source>
        <dbReference type="Proteomes" id="UP001596226"/>
    </source>
</evidence>
<evidence type="ECO:0000256" key="2">
    <source>
        <dbReference type="ARBA" id="ARBA00005102"/>
    </source>
</evidence>
<feature type="non-terminal residue" evidence="10">
    <location>
        <position position="1"/>
    </location>
</feature>
<dbReference type="InterPro" id="IPR042099">
    <property type="entry name" value="ANL_N_sf"/>
</dbReference>
<evidence type="ECO:0000256" key="3">
    <source>
        <dbReference type="ARBA" id="ARBA00007380"/>
    </source>
</evidence>
<dbReference type="SUPFAM" id="SSF47336">
    <property type="entry name" value="ACP-like"/>
    <property type="match status" value="2"/>
</dbReference>
<proteinExistence type="inferred from homology"/>
<dbReference type="Gene3D" id="3.30.559.10">
    <property type="entry name" value="Chloramphenicol acetyltransferase-like domain"/>
    <property type="match status" value="1"/>
</dbReference>
<dbReference type="Pfam" id="PF00501">
    <property type="entry name" value="AMP-binding"/>
    <property type="match status" value="2"/>
</dbReference>
<dbReference type="Gene3D" id="1.10.1200.10">
    <property type="entry name" value="ACP-like"/>
    <property type="match status" value="1"/>
</dbReference>
<dbReference type="InterPro" id="IPR000873">
    <property type="entry name" value="AMP-dep_synth/lig_dom"/>
</dbReference>
<dbReference type="InterPro" id="IPR006162">
    <property type="entry name" value="Ppantetheine_attach_site"/>
</dbReference>
<dbReference type="InterPro" id="IPR020845">
    <property type="entry name" value="AMP-binding_CS"/>
</dbReference>
<dbReference type="NCBIfam" id="TIGR01733">
    <property type="entry name" value="AA-adenyl-dom"/>
    <property type="match status" value="2"/>
</dbReference>
<dbReference type="InterPro" id="IPR057737">
    <property type="entry name" value="Condensation_MtbB-like"/>
</dbReference>
<evidence type="ECO:0000256" key="8">
    <source>
        <dbReference type="ARBA" id="ARBA00033440"/>
    </source>
</evidence>
<dbReference type="InterPro" id="IPR023213">
    <property type="entry name" value="CAT-like_dom_sf"/>
</dbReference>
<reference evidence="11" key="1">
    <citation type="journal article" date="2019" name="Int. J. Syst. Evol. Microbiol.">
        <title>The Global Catalogue of Microorganisms (GCM) 10K type strain sequencing project: providing services to taxonomists for standard genome sequencing and annotation.</title>
        <authorList>
            <consortium name="The Broad Institute Genomics Platform"/>
            <consortium name="The Broad Institute Genome Sequencing Center for Infectious Disease"/>
            <person name="Wu L."/>
            <person name="Ma J."/>
        </authorList>
    </citation>
    <scope>NUCLEOTIDE SEQUENCE [LARGE SCALE GENOMIC DNA]</scope>
    <source>
        <strain evidence="11">CGMCC 4.7144</strain>
    </source>
</reference>
<evidence type="ECO:0000256" key="6">
    <source>
        <dbReference type="ARBA" id="ARBA00022553"/>
    </source>
</evidence>
<dbReference type="InterPro" id="IPR010071">
    <property type="entry name" value="AA_adenyl_dom"/>
</dbReference>
<comment type="cofactor">
    <cofactor evidence="1">
        <name>pantetheine 4'-phosphate</name>
        <dbReference type="ChEBI" id="CHEBI:47942"/>
    </cofactor>
</comment>
<dbReference type="Proteomes" id="UP001596226">
    <property type="component" value="Unassembled WGS sequence"/>
</dbReference>
<keyword evidence="5" id="KW-0596">Phosphopantetheine</keyword>
<evidence type="ECO:0000256" key="1">
    <source>
        <dbReference type="ARBA" id="ARBA00001957"/>
    </source>
</evidence>
<keyword evidence="6" id="KW-0597">Phosphoprotein</keyword>
<dbReference type="PROSITE" id="PS00012">
    <property type="entry name" value="PHOSPHOPANTETHEINE"/>
    <property type="match status" value="1"/>
</dbReference>
<evidence type="ECO:0000313" key="10">
    <source>
        <dbReference type="EMBL" id="MFC5926159.1"/>
    </source>
</evidence>
<dbReference type="Pfam" id="PF00668">
    <property type="entry name" value="Condensation"/>
    <property type="match status" value="1"/>
</dbReference>
<sequence length="1473" mass="158193">PVDPAALAYVIFTSGSTGEPKGVEVPHSAAGSTIEAIRRRFGIGADDRVLAVSALDFDLSVFDIFGLLGVGGALVLIGEEQRRDASAWRRLVDAHRVTVWQSVPALLDMLLTAAETESGLEHLRLALLGGDWVGLDLRDRLVAQRTDARLVALGGTTETAIHSTVFEVGAVPAHWRSIPYGVPLPNQRCRVVDGRGRDCPDWVVGELWIGGSGVAAGYRGDPERTADRFVTHDGVRWYRTGDLGRYWPDGTLEFLGRADFQVKIRGHRIELGEVEAALVDCPGARDAVVVAVGGTTRRLAAAIVPDTSEVDPEAVRAFVAERLPAYMVPEHIAVLDRLPLSGNGKIDRPALTERLAERADRPSTVEPPVGPVETTLAAAWSDLLGVPTVGRGDSFFALGGDSLLATRLLGRMRAAGLAGGQLRRLFAAPTLAGFAAGVRLDPMAGLTASFVADPGHRYDPFPATDVQRAYWMGRTGDFALGEVGSHWYWEFDGEDVDLDRLTAAWNRLVRRHEMLRAVFDPDGRQRVQPEVPEVTIPVGEGEAALADLRERLSHRIADPTRWPLVAIEAVRYGERRVRLAFSFDYIVLDALSIVTVFAELSALYVDLDAPLRPIGVSFRDYVLTAQPDEATVAADQTYWSARAAELPPAPQLPLAVDPERVRAPRFVRHEARLTPAEWTALVDTARTHGVSPAAVLATAYAEVLSAWSGRADLTLNLTLFDRREVHPDIDHVLGDFTSLLLVPHRPDTADDFLTLVRRLQERMWDGMEHNAVSAIWVLREIARRTGAAAATMPVVFTSALGISDELVNMSLPFGEQIWGASQTPQVWLDNQVMERDGGLSINWDVVAELFPPDVVETMFAAYVDLLTTLAGGQWAQSVPVGLPEGQRVVRDRVNATTAPIPHGRLHDGFFAWAAREPGRPALLGDQVAVSYGELAGRVLTLAGALTRAGVAPGDAVGVCLPKGVDQVVAVLGVLAAAGVYVPVGVDQPTARRGRIWQRAGVAVVVGDGGLDPTGDGGPALDGCVPVDPAALAYVIFTSGSTGEPKGVEVSHTAALNTLAAVGDLLRLGADDRVLAVSALDFDLSVFDIFGLLGVGGAVVLVEEGQRRDARTWLRLVREHDVTVWNTVPALLDMLLTAAGDEPLGALRSALVSGDWVGLDLRDRLVARRPDARLIALGGATEAAVWSNSFEVGAVPAHWRSIPYGVPLPNQRYRVVDGRGRDCPDWVVGELWIGGTGVAAGYRGDPERTAQRFVTHDGLRWYRTGDLGRYWPDGTLEFLGRADFQVKIRGHRIELGEVEAALLGCPGVRDAVVVAVGGTTRRLAAAVVAEPDTTLDPVVTGAFVTDRLPAYMVPEHVAVLDRLPLSGNGKIDRGAVATLLATGDSAPADEPPRDGLEGDLGTLWADLLGCPVPGRTRNFFSLGGDSLLATRLLAVLRERYGVDLPMRGLLDRPTIADLATAVQHATGTYEEGAI</sequence>
<dbReference type="CDD" id="cd12114">
    <property type="entry name" value="A_NRPS_TlmIV_like"/>
    <property type="match status" value="1"/>
</dbReference>
<accession>A0ABW1H918</accession>
<evidence type="ECO:0000256" key="7">
    <source>
        <dbReference type="ARBA" id="ARBA00022598"/>
    </source>
</evidence>
<dbReference type="InterPro" id="IPR009081">
    <property type="entry name" value="PP-bd_ACP"/>
</dbReference>
<dbReference type="SUPFAM" id="SSF56801">
    <property type="entry name" value="Acetyl-CoA synthetase-like"/>
    <property type="match status" value="2"/>
</dbReference>
<feature type="domain" description="Carrier" evidence="9">
    <location>
        <begin position="367"/>
        <end position="442"/>
    </location>
</feature>
<keyword evidence="7" id="KW-0436">Ligase</keyword>
<dbReference type="Pfam" id="PF00550">
    <property type="entry name" value="PP-binding"/>
    <property type="match status" value="2"/>
</dbReference>
<organism evidence="10 11">
    <name type="scientific">Micromonospora vulcania</name>
    <dbReference type="NCBI Taxonomy" id="1441873"/>
    <lineage>
        <taxon>Bacteria</taxon>
        <taxon>Bacillati</taxon>
        <taxon>Actinomycetota</taxon>
        <taxon>Actinomycetes</taxon>
        <taxon>Micromonosporales</taxon>
        <taxon>Micromonosporaceae</taxon>
        <taxon>Micromonospora</taxon>
    </lineage>
</organism>